<name>A0A285T3Y6_9BACL</name>
<evidence type="ECO:0000256" key="1">
    <source>
        <dbReference type="ARBA" id="ARBA00022741"/>
    </source>
</evidence>
<dbReference type="Gene3D" id="3.40.50.300">
    <property type="entry name" value="P-loop containing nucleotide triphosphate hydrolases"/>
    <property type="match status" value="1"/>
</dbReference>
<evidence type="ECO:0000259" key="6">
    <source>
        <dbReference type="SMART" id="SM01086"/>
    </source>
</evidence>
<dbReference type="InterPro" id="IPR019489">
    <property type="entry name" value="Clp_ATPase_C"/>
</dbReference>
<dbReference type="SMART" id="SM00382">
    <property type="entry name" value="AAA"/>
    <property type="match status" value="1"/>
</dbReference>
<keyword evidence="2" id="KW-0067">ATP-binding</keyword>
<sequence length="643" mass="73546">MTNQQTIQPVNPQLKPSAWELELERFKSIKTTFILEGNIFDLHTYSVEQEGNVTSMIIPLDYYLYQYLLNHGYETIIYYNHIDGFHNEYNQDHLKQFLQLAKGKEVASNPQQPNAQPTSVERNEKTRKVSIDKATEMIREAIDTSNHPIGVILNLSSRYVTSPEELNDEERQFYSRLFLATQNRRQYRIESTNQYVNSLMFFISNKANDIPAWFYLDNPYVKTLHIPKPDRKTRARFIESQFRGFVGWKEVTPDEQVKLKQQFIDLTEGFTNIELNGLRVLCQQEKIHIRKIAEAIRLYKHGVKESLWEEVGTEKLKNAEQVIEDRVKGQKAAVTQTLDTLKRAVSGLSGLQHSSNSSKPKGILFLAGPTGTGKTELAKTIAHLLFGDESYCQRFDMSEYQQSHADQKLLGAPPGYVGYESGGQLTNAVKENPFSVLLFDEIEKAHPSILDKFLQILEDGRMTDGQGETVYFSETLIIFTSNLGIYTNDASGNRIANVTPDMPYGEMREKILKAIKNYFQLELGRPEILNRIGDNIVIFDYIREDVAQMILDKQLNKISQSLKEQKNMDVSLSASAREFLSQKALGNLENGGRGIGNIVESMFINPLSRYLYDFDVKSNSHLTVQQISQDEGIVQMECEVEHV</sequence>
<accession>A0A285T3Y6</accession>
<evidence type="ECO:0000256" key="2">
    <source>
        <dbReference type="ARBA" id="ARBA00022840"/>
    </source>
</evidence>
<dbReference type="Pfam" id="PF07724">
    <property type="entry name" value="AAA_2"/>
    <property type="match status" value="1"/>
</dbReference>
<keyword evidence="3" id="KW-0143">Chaperone</keyword>
<dbReference type="PANTHER" id="PTHR11638:SF18">
    <property type="entry name" value="HEAT SHOCK PROTEIN 104"/>
    <property type="match status" value="1"/>
</dbReference>
<dbReference type="EMBL" id="OBMQ01000008">
    <property type="protein sequence ID" value="SOC15787.1"/>
    <property type="molecule type" value="Genomic_DNA"/>
</dbReference>
<dbReference type="GO" id="GO:0005737">
    <property type="term" value="C:cytoplasm"/>
    <property type="evidence" value="ECO:0007669"/>
    <property type="project" value="TreeGrafter"/>
</dbReference>
<dbReference type="InterPro" id="IPR027417">
    <property type="entry name" value="P-loop_NTPase"/>
</dbReference>
<dbReference type="SMART" id="SM01086">
    <property type="entry name" value="ClpB_D2-small"/>
    <property type="match status" value="1"/>
</dbReference>
<dbReference type="PANTHER" id="PTHR11638">
    <property type="entry name" value="ATP-DEPENDENT CLP PROTEASE"/>
    <property type="match status" value="1"/>
</dbReference>
<evidence type="ECO:0000313" key="7">
    <source>
        <dbReference type="EMBL" id="SOC15787.1"/>
    </source>
</evidence>
<dbReference type="RefSeq" id="WP_097074073.1">
    <property type="nucleotide sequence ID" value="NZ_OBMQ01000008.1"/>
</dbReference>
<dbReference type="InterPro" id="IPR003593">
    <property type="entry name" value="AAA+_ATPase"/>
</dbReference>
<keyword evidence="1" id="KW-0547">Nucleotide-binding</keyword>
<dbReference type="Proteomes" id="UP000219636">
    <property type="component" value="Unassembled WGS sequence"/>
</dbReference>
<feature type="domain" description="Clp ATPase C-terminal" evidence="6">
    <location>
        <begin position="542"/>
        <end position="635"/>
    </location>
</feature>
<dbReference type="InterPro" id="IPR050130">
    <property type="entry name" value="ClpA_ClpB"/>
</dbReference>
<dbReference type="GO" id="GO:0034605">
    <property type="term" value="P:cellular response to heat"/>
    <property type="evidence" value="ECO:0007669"/>
    <property type="project" value="TreeGrafter"/>
</dbReference>
<dbReference type="SUPFAM" id="SSF52540">
    <property type="entry name" value="P-loop containing nucleoside triphosphate hydrolases"/>
    <property type="match status" value="1"/>
</dbReference>
<feature type="domain" description="AAA+ ATPase" evidence="5">
    <location>
        <begin position="360"/>
        <end position="501"/>
    </location>
</feature>
<gene>
    <name evidence="7" type="ORF">SAMN05880501_108142</name>
</gene>
<dbReference type="CDD" id="cd19499">
    <property type="entry name" value="RecA-like_ClpB_Hsp104-like"/>
    <property type="match status" value="1"/>
</dbReference>
<dbReference type="Gene3D" id="1.10.8.60">
    <property type="match status" value="1"/>
</dbReference>
<evidence type="ECO:0000256" key="4">
    <source>
        <dbReference type="SAM" id="MobiDB-lite"/>
    </source>
</evidence>
<dbReference type="AlphaFoldDB" id="A0A285T3Y6"/>
<dbReference type="Pfam" id="PF10431">
    <property type="entry name" value="ClpB_D2-small"/>
    <property type="match status" value="1"/>
</dbReference>
<organism evidence="7 8">
    <name type="scientific">Ureibacillus xyleni</name>
    <dbReference type="NCBI Taxonomy" id="614648"/>
    <lineage>
        <taxon>Bacteria</taxon>
        <taxon>Bacillati</taxon>
        <taxon>Bacillota</taxon>
        <taxon>Bacilli</taxon>
        <taxon>Bacillales</taxon>
        <taxon>Caryophanaceae</taxon>
        <taxon>Ureibacillus</taxon>
    </lineage>
</organism>
<proteinExistence type="predicted"/>
<evidence type="ECO:0000259" key="5">
    <source>
        <dbReference type="SMART" id="SM00382"/>
    </source>
</evidence>
<keyword evidence="8" id="KW-1185">Reference proteome</keyword>
<reference evidence="8" key="1">
    <citation type="submission" date="2017-08" db="EMBL/GenBank/DDBJ databases">
        <authorList>
            <person name="Varghese N."/>
            <person name="Submissions S."/>
        </authorList>
    </citation>
    <scope>NUCLEOTIDE SEQUENCE [LARGE SCALE GENOMIC DNA]</scope>
    <source>
        <strain evidence="8">JC22</strain>
    </source>
</reference>
<dbReference type="GO" id="GO:0016887">
    <property type="term" value="F:ATP hydrolysis activity"/>
    <property type="evidence" value="ECO:0007669"/>
    <property type="project" value="InterPro"/>
</dbReference>
<evidence type="ECO:0000313" key="8">
    <source>
        <dbReference type="Proteomes" id="UP000219636"/>
    </source>
</evidence>
<feature type="compositionally biased region" description="Polar residues" evidence="4">
    <location>
        <begin position="108"/>
        <end position="120"/>
    </location>
</feature>
<dbReference type="OrthoDB" id="9803641at2"/>
<dbReference type="PRINTS" id="PR00300">
    <property type="entry name" value="CLPPROTEASEA"/>
</dbReference>
<feature type="region of interest" description="Disordered" evidence="4">
    <location>
        <begin position="105"/>
        <end position="127"/>
    </location>
</feature>
<dbReference type="GO" id="GO:0005524">
    <property type="term" value="F:ATP binding"/>
    <property type="evidence" value="ECO:0007669"/>
    <property type="project" value="UniProtKB-KW"/>
</dbReference>
<dbReference type="InterPro" id="IPR001270">
    <property type="entry name" value="ClpA/B"/>
</dbReference>
<evidence type="ECO:0000256" key="3">
    <source>
        <dbReference type="ARBA" id="ARBA00023186"/>
    </source>
</evidence>
<protein>
    <submittedName>
        <fullName evidence="7">ClpA/ClpB-like protein</fullName>
    </submittedName>
</protein>
<dbReference type="InterPro" id="IPR003959">
    <property type="entry name" value="ATPase_AAA_core"/>
</dbReference>